<evidence type="ECO:0000313" key="3">
    <source>
        <dbReference type="Proteomes" id="UP000237640"/>
    </source>
</evidence>
<name>A0A2T0MA36_9FLAO</name>
<dbReference type="AlphaFoldDB" id="A0A2T0MA36"/>
<dbReference type="RefSeq" id="WP_106145679.1">
    <property type="nucleotide sequence ID" value="NZ_PVYX01000002.1"/>
</dbReference>
<keyword evidence="1" id="KW-0812">Transmembrane</keyword>
<keyword evidence="3" id="KW-1185">Reference proteome</keyword>
<keyword evidence="1" id="KW-0472">Membrane</keyword>
<reference evidence="2 3" key="1">
    <citation type="submission" date="2018-03" db="EMBL/GenBank/DDBJ databases">
        <title>Genomic Encyclopedia of Archaeal and Bacterial Type Strains, Phase II (KMG-II): from individual species to whole genera.</title>
        <authorList>
            <person name="Goeker M."/>
        </authorList>
    </citation>
    <scope>NUCLEOTIDE SEQUENCE [LARGE SCALE GENOMIC DNA]</scope>
    <source>
        <strain evidence="2 3">DSM 25027</strain>
    </source>
</reference>
<protein>
    <submittedName>
        <fullName evidence="2">Uncharacterized protein</fullName>
    </submittedName>
</protein>
<evidence type="ECO:0000313" key="2">
    <source>
        <dbReference type="EMBL" id="PRX54396.1"/>
    </source>
</evidence>
<gene>
    <name evidence="2" type="ORF">CLV81_2797</name>
</gene>
<comment type="caution">
    <text evidence="2">The sequence shown here is derived from an EMBL/GenBank/DDBJ whole genome shotgun (WGS) entry which is preliminary data.</text>
</comment>
<dbReference type="OrthoDB" id="1453916at2"/>
<feature type="transmembrane region" description="Helical" evidence="1">
    <location>
        <begin position="137"/>
        <end position="155"/>
    </location>
</feature>
<feature type="transmembrane region" description="Helical" evidence="1">
    <location>
        <begin position="167"/>
        <end position="192"/>
    </location>
</feature>
<evidence type="ECO:0000256" key="1">
    <source>
        <dbReference type="SAM" id="Phobius"/>
    </source>
</evidence>
<sequence length="198" mass="24461">MKKSAKLYKPTREEDFISYYLSNSNINFIEQFKVENLKADDKKYRVVDFYLNNLDVYVEYYGLYNSTKEKRKEYDKKTNVYFLNNMPTVLIFPHELGFLDYAFHTKIIKLFKLKKFQDRKLKLYRYLFFRYLNKGKWQYFFITIFWAYLFYVFGWELVKLDESLNAIFVLISIILMCYYGIYFLQNLILFIWRKGVLE</sequence>
<organism evidence="2 3">
    <name type="scientific">Flagellimonas meridianipacifica</name>
    <dbReference type="NCBI Taxonomy" id="1080225"/>
    <lineage>
        <taxon>Bacteria</taxon>
        <taxon>Pseudomonadati</taxon>
        <taxon>Bacteroidota</taxon>
        <taxon>Flavobacteriia</taxon>
        <taxon>Flavobacteriales</taxon>
        <taxon>Flavobacteriaceae</taxon>
        <taxon>Flagellimonas</taxon>
    </lineage>
</organism>
<dbReference type="EMBL" id="PVYX01000002">
    <property type="protein sequence ID" value="PRX54396.1"/>
    <property type="molecule type" value="Genomic_DNA"/>
</dbReference>
<dbReference type="Proteomes" id="UP000237640">
    <property type="component" value="Unassembled WGS sequence"/>
</dbReference>
<proteinExistence type="predicted"/>
<keyword evidence="1" id="KW-1133">Transmembrane helix</keyword>
<accession>A0A2T0MA36</accession>
<dbReference type="Gene3D" id="3.40.960.10">
    <property type="entry name" value="VSR Endonuclease"/>
    <property type="match status" value="1"/>
</dbReference>